<evidence type="ECO:0000313" key="2">
    <source>
        <dbReference type="Proteomes" id="UP001154114"/>
    </source>
</evidence>
<keyword evidence="2" id="KW-1185">Reference proteome</keyword>
<dbReference type="Proteomes" id="UP001154114">
    <property type="component" value="Chromosome 3"/>
</dbReference>
<evidence type="ECO:0000313" key="1">
    <source>
        <dbReference type="EMBL" id="CAD0195827.1"/>
    </source>
</evidence>
<name>A0A9N8PYY8_CHRIL</name>
<sequence length="102" mass="11859">MISKITLVVPTYTSTLSVVKTYKILRLPSKAVFSYKLSPPNSSSYTISTYSTNIVESRFSEHLRPQERPCHISDSYHFIYNMYRHWTWSAATCRTRSRVSPC</sequence>
<gene>
    <name evidence="1" type="ORF">CINC_LOCUS9777</name>
</gene>
<proteinExistence type="predicted"/>
<dbReference type="EMBL" id="LR824006">
    <property type="protein sequence ID" value="CAD0195827.1"/>
    <property type="molecule type" value="Genomic_DNA"/>
</dbReference>
<accession>A0A9N8PYY8</accession>
<organism evidence="1 2">
    <name type="scientific">Chrysodeixis includens</name>
    <name type="common">Soybean looper</name>
    <name type="synonym">Pseudoplusia includens</name>
    <dbReference type="NCBI Taxonomy" id="689277"/>
    <lineage>
        <taxon>Eukaryota</taxon>
        <taxon>Metazoa</taxon>
        <taxon>Ecdysozoa</taxon>
        <taxon>Arthropoda</taxon>
        <taxon>Hexapoda</taxon>
        <taxon>Insecta</taxon>
        <taxon>Pterygota</taxon>
        <taxon>Neoptera</taxon>
        <taxon>Endopterygota</taxon>
        <taxon>Lepidoptera</taxon>
        <taxon>Glossata</taxon>
        <taxon>Ditrysia</taxon>
        <taxon>Noctuoidea</taxon>
        <taxon>Noctuidae</taxon>
        <taxon>Plusiinae</taxon>
        <taxon>Chrysodeixis</taxon>
    </lineage>
</organism>
<dbReference type="AlphaFoldDB" id="A0A9N8PYY8"/>
<reference evidence="1" key="1">
    <citation type="submission" date="2021-12" db="EMBL/GenBank/DDBJ databases">
        <authorList>
            <person name="King R."/>
        </authorList>
    </citation>
    <scope>NUCLEOTIDE SEQUENCE</scope>
</reference>
<protein>
    <submittedName>
        <fullName evidence="1">Uncharacterized protein</fullName>
    </submittedName>
</protein>